<dbReference type="EMBL" id="CADCWF010000040">
    <property type="protein sequence ID" value="CAA9540661.1"/>
    <property type="molecule type" value="Genomic_DNA"/>
</dbReference>
<sequence length="39" mass="3998">AARGPARPRRVRRAARGDVEADSAVDLDAVVADGVPDAV</sequence>
<proteinExistence type="predicted"/>
<accession>A0A6J4U4R0</accession>
<gene>
    <name evidence="1" type="ORF">AVDCRST_MAG59-805</name>
</gene>
<feature type="non-terminal residue" evidence="1">
    <location>
        <position position="39"/>
    </location>
</feature>
<evidence type="ECO:0000313" key="1">
    <source>
        <dbReference type="EMBL" id="CAA9540661.1"/>
    </source>
</evidence>
<organism evidence="1">
    <name type="scientific">uncultured Thermomicrobiales bacterium</name>
    <dbReference type="NCBI Taxonomy" id="1645740"/>
    <lineage>
        <taxon>Bacteria</taxon>
        <taxon>Pseudomonadati</taxon>
        <taxon>Thermomicrobiota</taxon>
        <taxon>Thermomicrobia</taxon>
        <taxon>Thermomicrobiales</taxon>
        <taxon>environmental samples</taxon>
    </lineage>
</organism>
<protein>
    <submittedName>
        <fullName evidence="1">Uncharacterized protein</fullName>
    </submittedName>
</protein>
<feature type="non-terminal residue" evidence="1">
    <location>
        <position position="1"/>
    </location>
</feature>
<name>A0A6J4U4R0_9BACT</name>
<dbReference type="AlphaFoldDB" id="A0A6J4U4R0"/>
<reference evidence="1" key="1">
    <citation type="submission" date="2020-02" db="EMBL/GenBank/DDBJ databases">
        <authorList>
            <person name="Meier V. D."/>
        </authorList>
    </citation>
    <scope>NUCLEOTIDE SEQUENCE</scope>
    <source>
        <strain evidence="1">AVDCRST_MAG59</strain>
    </source>
</reference>